<dbReference type="Proteomes" id="UP000245539">
    <property type="component" value="Unassembled WGS sequence"/>
</dbReference>
<evidence type="ECO:0000256" key="3">
    <source>
        <dbReference type="ARBA" id="ARBA00022898"/>
    </source>
</evidence>
<evidence type="ECO:0000256" key="1">
    <source>
        <dbReference type="ARBA" id="ARBA00001933"/>
    </source>
</evidence>
<dbReference type="SUPFAM" id="SSF53383">
    <property type="entry name" value="PLP-dependent transferases"/>
    <property type="match status" value="1"/>
</dbReference>
<evidence type="ECO:0000256" key="5">
    <source>
        <dbReference type="ARBA" id="ARBA00037974"/>
    </source>
</evidence>
<dbReference type="InterPro" id="IPR051798">
    <property type="entry name" value="Class-II_PLP-Dep_Aminotrans"/>
</dbReference>
<evidence type="ECO:0000256" key="2">
    <source>
        <dbReference type="ARBA" id="ARBA00012224"/>
    </source>
</evidence>
<dbReference type="RefSeq" id="WP_109838106.1">
    <property type="nucleotide sequence ID" value="NZ_QGKM01000037.1"/>
</dbReference>
<dbReference type="GO" id="GO:0008483">
    <property type="term" value="F:transaminase activity"/>
    <property type="evidence" value="ECO:0007669"/>
    <property type="project" value="UniProtKB-KW"/>
</dbReference>
<dbReference type="Pfam" id="PF00155">
    <property type="entry name" value="Aminotran_1_2"/>
    <property type="match status" value="1"/>
</dbReference>
<comment type="caution">
    <text evidence="7">The sequence shown here is derived from an EMBL/GenBank/DDBJ whole genome shotgun (WGS) entry which is preliminary data.</text>
</comment>
<name>A0A317CDN1_9GAMM</name>
<dbReference type="GO" id="GO:0030170">
    <property type="term" value="F:pyridoxal phosphate binding"/>
    <property type="evidence" value="ECO:0007669"/>
    <property type="project" value="InterPro"/>
</dbReference>
<feature type="domain" description="Aminotransferase class I/classII large" evidence="6">
    <location>
        <begin position="42"/>
        <end position="385"/>
    </location>
</feature>
<comment type="similarity">
    <text evidence="5">Belongs to the class-II pyridoxal-phosphate-dependent aminotransferase family. MalY/PatB cystathionine beta-lyase subfamily.</text>
</comment>
<evidence type="ECO:0000259" key="6">
    <source>
        <dbReference type="Pfam" id="PF00155"/>
    </source>
</evidence>
<dbReference type="InterPro" id="IPR015424">
    <property type="entry name" value="PyrdxlP-dep_Trfase"/>
</dbReference>
<gene>
    <name evidence="7" type="ORF">DKW60_13105</name>
</gene>
<dbReference type="InterPro" id="IPR015422">
    <property type="entry name" value="PyrdxlP-dep_Trfase_small"/>
</dbReference>
<protein>
    <recommendedName>
        <fullName evidence="2">cysteine-S-conjugate beta-lyase</fullName>
        <ecNumber evidence="2">4.4.1.13</ecNumber>
    </recommendedName>
</protein>
<keyword evidence="3" id="KW-0663">Pyridoxal phosphate</keyword>
<keyword evidence="4" id="KW-0456">Lyase</keyword>
<dbReference type="AlphaFoldDB" id="A0A317CDN1"/>
<evidence type="ECO:0000256" key="4">
    <source>
        <dbReference type="ARBA" id="ARBA00023239"/>
    </source>
</evidence>
<dbReference type="OrthoDB" id="3224382at2"/>
<dbReference type="InterPro" id="IPR004839">
    <property type="entry name" value="Aminotransferase_I/II_large"/>
</dbReference>
<accession>A0A317CDN1</accession>
<keyword evidence="8" id="KW-1185">Reference proteome</keyword>
<sequence>MSDTINFDEKIDRIGSHSMKWDMLQDYYGLDPEKSLPMWVADMDFRPPQSVKEALQGAVDHGVHGYFGDESAHHQAIIQWMQKRHQWTVDPSWISTTHGLVHGTALCVQAFTQPDDGVILFTPVYHAFARIIKANNRDVVESPLALVDGQYVMNLEALESQLKGHEKLMILCSPHNPGGRVWSTEELQAVAEFCQKHHLVLVSDEIHHDLVYPSAKHTVMPLAAPQVIPQLVMLTATTKTFNIAGGLTGNVIIQDPELRAQFMKAYHASGTSPNRYGVLMATAAYAHGEQWLDELLIYLDENRRLFDEVVNAIPGLSSMPMSATYLAWVDFRETGLSSKEVIERVQKQANIATNHGAMFGKGGEGYLRFNFACRRDMVLEAIERLKSIFA</sequence>
<dbReference type="EMBL" id="QGKM01000037">
    <property type="protein sequence ID" value="PWQ96489.1"/>
    <property type="molecule type" value="Genomic_DNA"/>
</dbReference>
<dbReference type="PANTHER" id="PTHR43525">
    <property type="entry name" value="PROTEIN MALY"/>
    <property type="match status" value="1"/>
</dbReference>
<dbReference type="Gene3D" id="3.90.1150.10">
    <property type="entry name" value="Aspartate Aminotransferase, domain 1"/>
    <property type="match status" value="1"/>
</dbReference>
<dbReference type="EC" id="4.4.1.13" evidence="2"/>
<evidence type="ECO:0000313" key="7">
    <source>
        <dbReference type="EMBL" id="PWQ96489.1"/>
    </source>
</evidence>
<evidence type="ECO:0000313" key="8">
    <source>
        <dbReference type="Proteomes" id="UP000245539"/>
    </source>
</evidence>
<proteinExistence type="inferred from homology"/>
<dbReference type="CDD" id="cd00609">
    <property type="entry name" value="AAT_like"/>
    <property type="match status" value="1"/>
</dbReference>
<organism evidence="7 8">
    <name type="scientific">Leucothrix pacifica</name>
    <dbReference type="NCBI Taxonomy" id="1247513"/>
    <lineage>
        <taxon>Bacteria</taxon>
        <taxon>Pseudomonadati</taxon>
        <taxon>Pseudomonadota</taxon>
        <taxon>Gammaproteobacteria</taxon>
        <taxon>Thiotrichales</taxon>
        <taxon>Thiotrichaceae</taxon>
        <taxon>Leucothrix</taxon>
    </lineage>
</organism>
<keyword evidence="7" id="KW-0032">Aminotransferase</keyword>
<keyword evidence="7" id="KW-0808">Transferase</keyword>
<dbReference type="GO" id="GO:0047804">
    <property type="term" value="F:cysteine-S-conjugate beta-lyase activity"/>
    <property type="evidence" value="ECO:0007669"/>
    <property type="project" value="UniProtKB-EC"/>
</dbReference>
<comment type="cofactor">
    <cofactor evidence="1">
        <name>pyridoxal 5'-phosphate</name>
        <dbReference type="ChEBI" id="CHEBI:597326"/>
    </cofactor>
</comment>
<dbReference type="InterPro" id="IPR015421">
    <property type="entry name" value="PyrdxlP-dep_Trfase_major"/>
</dbReference>
<dbReference type="PANTHER" id="PTHR43525:SF1">
    <property type="entry name" value="PROTEIN MALY"/>
    <property type="match status" value="1"/>
</dbReference>
<dbReference type="Gene3D" id="3.40.640.10">
    <property type="entry name" value="Type I PLP-dependent aspartate aminotransferase-like (Major domain)"/>
    <property type="match status" value="1"/>
</dbReference>
<dbReference type="NCBIfam" id="TIGR04350">
    <property type="entry name" value="C_S_lyase_PatB"/>
    <property type="match status" value="1"/>
</dbReference>
<dbReference type="InterPro" id="IPR027619">
    <property type="entry name" value="C-S_lyase_PatB-like"/>
</dbReference>
<reference evidence="7 8" key="1">
    <citation type="submission" date="2018-05" db="EMBL/GenBank/DDBJ databases">
        <title>Leucothrix arctica sp. nov., isolated from Arctic seawater.</title>
        <authorList>
            <person name="Choi A."/>
            <person name="Baek K."/>
        </authorList>
    </citation>
    <scope>NUCLEOTIDE SEQUENCE [LARGE SCALE GENOMIC DNA]</scope>
    <source>
        <strain evidence="7 8">JCM 18388</strain>
    </source>
</reference>